<dbReference type="Proteomes" id="UP001438707">
    <property type="component" value="Unassembled WGS sequence"/>
</dbReference>
<keyword evidence="2" id="KW-1185">Reference proteome</keyword>
<proteinExistence type="predicted"/>
<organism evidence="1 2">
    <name type="scientific">Apatococcus lobatus</name>
    <dbReference type="NCBI Taxonomy" id="904363"/>
    <lineage>
        <taxon>Eukaryota</taxon>
        <taxon>Viridiplantae</taxon>
        <taxon>Chlorophyta</taxon>
        <taxon>core chlorophytes</taxon>
        <taxon>Trebouxiophyceae</taxon>
        <taxon>Chlorellales</taxon>
        <taxon>Chlorellaceae</taxon>
        <taxon>Apatococcus</taxon>
    </lineage>
</organism>
<evidence type="ECO:0000313" key="1">
    <source>
        <dbReference type="EMBL" id="KAK9826923.1"/>
    </source>
</evidence>
<name>A0AAW1QZG8_9CHLO</name>
<comment type="caution">
    <text evidence="1">The sequence shown here is derived from an EMBL/GenBank/DDBJ whole genome shotgun (WGS) entry which is preliminary data.</text>
</comment>
<evidence type="ECO:0000313" key="2">
    <source>
        <dbReference type="Proteomes" id="UP001438707"/>
    </source>
</evidence>
<gene>
    <name evidence="1" type="ORF">WJX74_000448</name>
</gene>
<sequence length="209" mass="22650">MEKTPGATRSASLVPLASSVMGLSLEAAAEVVRQVINAYPDLEKGLVIYADGRPRVPEKQGALFVCRLLGEVGMLYKVKVLEGLGFERNAISAAATSTFRLPIAPLFNFRPVSPKQLAPLPSLSFQGLPTRMTLYDFRLLCVGNRGYYACSMQPDRGSGHCWFLRQADAVEAQNRLGAVSLSPSAPCPLLIKLCPCWAGDQHMIPPAFL</sequence>
<accession>A0AAW1QZG8</accession>
<dbReference type="AlphaFoldDB" id="A0AAW1QZG8"/>
<reference evidence="1 2" key="1">
    <citation type="journal article" date="2024" name="Nat. Commun.">
        <title>Phylogenomics reveals the evolutionary origins of lichenization in chlorophyte algae.</title>
        <authorList>
            <person name="Puginier C."/>
            <person name="Libourel C."/>
            <person name="Otte J."/>
            <person name="Skaloud P."/>
            <person name="Haon M."/>
            <person name="Grisel S."/>
            <person name="Petersen M."/>
            <person name="Berrin J.G."/>
            <person name="Delaux P.M."/>
            <person name="Dal Grande F."/>
            <person name="Keller J."/>
        </authorList>
    </citation>
    <scope>NUCLEOTIDE SEQUENCE [LARGE SCALE GENOMIC DNA]</scope>
    <source>
        <strain evidence="1 2">SAG 2145</strain>
    </source>
</reference>
<dbReference type="EMBL" id="JALJOS010000019">
    <property type="protein sequence ID" value="KAK9826923.1"/>
    <property type="molecule type" value="Genomic_DNA"/>
</dbReference>
<protein>
    <submittedName>
        <fullName evidence="1">Uncharacterized protein</fullName>
    </submittedName>
</protein>